<reference evidence="5 6" key="1">
    <citation type="submission" date="2024-09" db="EMBL/GenBank/DDBJ databases">
        <authorList>
            <person name="Sun Q."/>
            <person name="Mori K."/>
        </authorList>
    </citation>
    <scope>NUCLEOTIDE SEQUENCE [LARGE SCALE GENOMIC DNA]</scope>
    <source>
        <strain evidence="5 6">CGMCC 1.15906</strain>
    </source>
</reference>
<evidence type="ECO:0000313" key="5">
    <source>
        <dbReference type="EMBL" id="MFC0624009.1"/>
    </source>
</evidence>
<keyword evidence="6" id="KW-1185">Reference proteome</keyword>
<protein>
    <submittedName>
        <fullName evidence="5">GntR family transcriptional regulator</fullName>
    </submittedName>
</protein>
<dbReference type="Proteomes" id="UP001589890">
    <property type="component" value="Unassembled WGS sequence"/>
</dbReference>
<dbReference type="PANTHER" id="PTHR44846">
    <property type="entry name" value="MANNOSYL-D-GLYCERATE TRANSPORT/METABOLISM SYSTEM REPRESSOR MNGR-RELATED"/>
    <property type="match status" value="1"/>
</dbReference>
<dbReference type="InterPro" id="IPR028978">
    <property type="entry name" value="Chorismate_lyase_/UTRA_dom_sf"/>
</dbReference>
<dbReference type="SMART" id="SM00866">
    <property type="entry name" value="UTRA"/>
    <property type="match status" value="1"/>
</dbReference>
<comment type="caution">
    <text evidence="5">The sequence shown here is derived from an EMBL/GenBank/DDBJ whole genome shotgun (WGS) entry which is preliminary data.</text>
</comment>
<dbReference type="InterPro" id="IPR000524">
    <property type="entry name" value="Tscrpt_reg_HTH_GntR"/>
</dbReference>
<dbReference type="InterPro" id="IPR011663">
    <property type="entry name" value="UTRA"/>
</dbReference>
<dbReference type="InterPro" id="IPR036390">
    <property type="entry name" value="WH_DNA-bd_sf"/>
</dbReference>
<keyword evidence="1" id="KW-0805">Transcription regulation</keyword>
<dbReference type="SUPFAM" id="SSF64288">
    <property type="entry name" value="Chorismate lyase-like"/>
    <property type="match status" value="1"/>
</dbReference>
<dbReference type="PANTHER" id="PTHR44846:SF17">
    <property type="entry name" value="GNTR-FAMILY TRANSCRIPTIONAL REGULATOR"/>
    <property type="match status" value="1"/>
</dbReference>
<evidence type="ECO:0000259" key="4">
    <source>
        <dbReference type="PROSITE" id="PS50949"/>
    </source>
</evidence>
<dbReference type="Gene3D" id="3.40.1410.10">
    <property type="entry name" value="Chorismate lyase-like"/>
    <property type="match status" value="1"/>
</dbReference>
<dbReference type="Pfam" id="PF00392">
    <property type="entry name" value="GntR"/>
    <property type="match status" value="1"/>
</dbReference>
<keyword evidence="3" id="KW-0804">Transcription</keyword>
<accession>A0ABV6QHB9</accession>
<evidence type="ECO:0000256" key="1">
    <source>
        <dbReference type="ARBA" id="ARBA00023015"/>
    </source>
</evidence>
<evidence type="ECO:0000313" key="6">
    <source>
        <dbReference type="Proteomes" id="UP001589890"/>
    </source>
</evidence>
<dbReference type="InterPro" id="IPR036388">
    <property type="entry name" value="WH-like_DNA-bd_sf"/>
</dbReference>
<dbReference type="EMBL" id="JBHLTC010000008">
    <property type="protein sequence ID" value="MFC0624009.1"/>
    <property type="molecule type" value="Genomic_DNA"/>
</dbReference>
<dbReference type="PROSITE" id="PS50949">
    <property type="entry name" value="HTH_GNTR"/>
    <property type="match status" value="1"/>
</dbReference>
<dbReference type="Pfam" id="PF07702">
    <property type="entry name" value="UTRA"/>
    <property type="match status" value="1"/>
</dbReference>
<dbReference type="SMART" id="SM00345">
    <property type="entry name" value="HTH_GNTR"/>
    <property type="match status" value="1"/>
</dbReference>
<proteinExistence type="predicted"/>
<dbReference type="RefSeq" id="WP_380044725.1">
    <property type="nucleotide sequence ID" value="NZ_JBHLTC010000008.1"/>
</dbReference>
<dbReference type="SUPFAM" id="SSF46785">
    <property type="entry name" value="Winged helix' DNA-binding domain"/>
    <property type="match status" value="1"/>
</dbReference>
<keyword evidence="2" id="KW-0238">DNA-binding</keyword>
<organism evidence="5 6">
    <name type="scientific">Kribbella deserti</name>
    <dbReference type="NCBI Taxonomy" id="1926257"/>
    <lineage>
        <taxon>Bacteria</taxon>
        <taxon>Bacillati</taxon>
        <taxon>Actinomycetota</taxon>
        <taxon>Actinomycetes</taxon>
        <taxon>Propionibacteriales</taxon>
        <taxon>Kribbellaceae</taxon>
        <taxon>Kribbella</taxon>
    </lineage>
</organism>
<evidence type="ECO:0000256" key="2">
    <source>
        <dbReference type="ARBA" id="ARBA00023125"/>
    </source>
</evidence>
<gene>
    <name evidence="5" type="ORF">ACFFGN_08040</name>
</gene>
<sequence>MDKPALPLGQVISLDRSSPVPLYFQVAQRLQDLIESGEIPTGSMLDNEVVIASQLGLARPTIRQAMQYLVDKGYLARKRGVGTTVIHNRVRRKVEMTSLYEDLEQAGRHPSTQVLSYEVVPAPPEVATALGLEVGADVLSLRRLRFAGDEPLAILRNHVLRDLGVTEAGLKRQGLYQLLRSKGTEIRSADQTVSARRATTAEAELLAQPRGATLLTVNRTAYDQAGRPVEFGRDLYSAALYSIDISVARD</sequence>
<name>A0ABV6QHB9_9ACTN</name>
<evidence type="ECO:0000256" key="3">
    <source>
        <dbReference type="ARBA" id="ARBA00023163"/>
    </source>
</evidence>
<dbReference type="CDD" id="cd07377">
    <property type="entry name" value="WHTH_GntR"/>
    <property type="match status" value="1"/>
</dbReference>
<dbReference type="InterPro" id="IPR050679">
    <property type="entry name" value="Bact_HTH_transcr_reg"/>
</dbReference>
<dbReference type="Gene3D" id="1.10.10.10">
    <property type="entry name" value="Winged helix-like DNA-binding domain superfamily/Winged helix DNA-binding domain"/>
    <property type="match status" value="1"/>
</dbReference>
<feature type="domain" description="HTH gntR-type" evidence="4">
    <location>
        <begin position="20"/>
        <end position="88"/>
    </location>
</feature>